<proteinExistence type="inferred from homology"/>
<accession>A0A2T6BZX1</accession>
<evidence type="ECO:0000256" key="2">
    <source>
        <dbReference type="ARBA" id="ARBA00004496"/>
    </source>
</evidence>
<dbReference type="Gene3D" id="3.90.1150.10">
    <property type="entry name" value="Aspartate Aminotransferase, domain 1"/>
    <property type="match status" value="1"/>
</dbReference>
<dbReference type="EMBL" id="QBKT01000004">
    <property type="protein sequence ID" value="PTX61621.1"/>
    <property type="molecule type" value="Genomic_DNA"/>
</dbReference>
<keyword evidence="8 9" id="KW-0663">Pyridoxal phosphate</keyword>
<evidence type="ECO:0000256" key="7">
    <source>
        <dbReference type="ARBA" id="ARBA00022679"/>
    </source>
</evidence>
<evidence type="ECO:0000256" key="3">
    <source>
        <dbReference type="ARBA" id="ARBA00006376"/>
    </source>
</evidence>
<feature type="modified residue" description="N6-(pyridoxal phosphate)lysine" evidence="9 10">
    <location>
        <position position="222"/>
    </location>
</feature>
<keyword evidence="6 9" id="KW-0554">One-carbon metabolism</keyword>
<dbReference type="InterPro" id="IPR039429">
    <property type="entry name" value="SHMT-like_dom"/>
</dbReference>
<dbReference type="GO" id="GO:0035999">
    <property type="term" value="P:tetrahydrofolate interconversion"/>
    <property type="evidence" value="ECO:0007669"/>
    <property type="project" value="UniProtKB-UniRule"/>
</dbReference>
<feature type="site" description="Plays an important role in substrate specificity" evidence="9">
    <location>
        <position position="221"/>
    </location>
</feature>
<keyword evidence="12" id="KW-0489">Methyltransferase</keyword>
<name>A0A2T6BZX1_9FLAO</name>
<organism evidence="12 13">
    <name type="scientific">Kordia periserrulae</name>
    <dbReference type="NCBI Taxonomy" id="701523"/>
    <lineage>
        <taxon>Bacteria</taxon>
        <taxon>Pseudomonadati</taxon>
        <taxon>Bacteroidota</taxon>
        <taxon>Flavobacteriia</taxon>
        <taxon>Flavobacteriales</taxon>
        <taxon>Flavobacteriaceae</taxon>
        <taxon>Kordia</taxon>
    </lineage>
</organism>
<comment type="catalytic activity">
    <reaction evidence="9">
        <text>(6R)-5,10-methylene-5,6,7,8-tetrahydrofolate + glycine + H2O = (6S)-5,6,7,8-tetrahydrofolate + L-serine</text>
        <dbReference type="Rhea" id="RHEA:15481"/>
        <dbReference type="ChEBI" id="CHEBI:15377"/>
        <dbReference type="ChEBI" id="CHEBI:15636"/>
        <dbReference type="ChEBI" id="CHEBI:33384"/>
        <dbReference type="ChEBI" id="CHEBI:57305"/>
        <dbReference type="ChEBI" id="CHEBI:57453"/>
        <dbReference type="EC" id="2.1.2.1"/>
    </reaction>
</comment>
<feature type="binding site" evidence="9">
    <location>
        <begin position="117"/>
        <end position="119"/>
    </location>
    <ligand>
        <name>(6S)-5,6,7,8-tetrahydrofolate</name>
        <dbReference type="ChEBI" id="CHEBI:57453"/>
    </ligand>
</feature>
<protein>
    <recommendedName>
        <fullName evidence="9">Serine hydroxymethyltransferase</fullName>
        <shortName evidence="9">SHMT</shortName>
        <shortName evidence="9">Serine methylase</shortName>
        <ecNumber evidence="9">2.1.2.1</ecNumber>
    </recommendedName>
</protein>
<sequence>MQRDEQIFELIQAEKERQLEGLELIASENFVSDQVMEAVGSVLTNKYAEGYPGKRYYGGCEVVDEVETIAIERAKTLFGAEWANVQPHSGSQANTAVFAACLKPGDKILGFDLSHGGHLTHGSPVNFSGKLYTPVFYGVEEATGVLNYDKIQEIATKEQPKMIIAGASAYSRDIDFKRFREIADSVGALLLADISHPSGLIAKGILNDPIPHCHIVTTTTHKTLRGPRGGLILMGKDFDNPFGITLKNGKPRKMSSLLDGAVFPGNQGGPLEHVIAGKAIAFGEALTDEFMHYILQVQKNAKAMAAAFIAKGYNIISGGTDNHMMLIDLRNKNITGKDAEKALGKADITVNKNMVPFDDKSPFVTSGIRVGTAAVTTRGLKEDDMELIVEYIDEAITHYEDEGRLENIAFKVNTMMSGKPLFQA</sequence>
<dbReference type="PANTHER" id="PTHR11680">
    <property type="entry name" value="SERINE HYDROXYMETHYLTRANSFERASE"/>
    <property type="match status" value="1"/>
</dbReference>
<dbReference type="PANTHER" id="PTHR11680:SF35">
    <property type="entry name" value="SERINE HYDROXYMETHYLTRANSFERASE 1"/>
    <property type="match status" value="1"/>
</dbReference>
<dbReference type="InterPro" id="IPR019798">
    <property type="entry name" value="Ser_HO-MeTrfase_PLP_BS"/>
</dbReference>
<evidence type="ECO:0000256" key="4">
    <source>
        <dbReference type="ARBA" id="ARBA00011738"/>
    </source>
</evidence>
<comment type="caution">
    <text evidence="9">Lacks conserved residue(s) required for the propagation of feature annotation.</text>
</comment>
<dbReference type="OrthoDB" id="9803846at2"/>
<dbReference type="InterPro" id="IPR015424">
    <property type="entry name" value="PyrdxlP-dep_Trfase"/>
</dbReference>
<dbReference type="GO" id="GO:0008168">
    <property type="term" value="F:methyltransferase activity"/>
    <property type="evidence" value="ECO:0007669"/>
    <property type="project" value="UniProtKB-KW"/>
</dbReference>
<dbReference type="GO" id="GO:0005829">
    <property type="term" value="C:cytosol"/>
    <property type="evidence" value="ECO:0007669"/>
    <property type="project" value="TreeGrafter"/>
</dbReference>
<feature type="binding site" evidence="9">
    <location>
        <begin position="361"/>
        <end position="363"/>
    </location>
    <ligand>
        <name>(6S)-5,6,7,8-tetrahydrofolate</name>
        <dbReference type="ChEBI" id="CHEBI:57453"/>
    </ligand>
</feature>
<evidence type="ECO:0000256" key="1">
    <source>
        <dbReference type="ARBA" id="ARBA00001933"/>
    </source>
</evidence>
<dbReference type="Gene3D" id="3.40.640.10">
    <property type="entry name" value="Type I PLP-dependent aspartate aminotransferase-like (Major domain)"/>
    <property type="match status" value="1"/>
</dbReference>
<keyword evidence="9" id="KW-0028">Amino-acid biosynthesis</keyword>
<evidence type="ECO:0000313" key="12">
    <source>
        <dbReference type="EMBL" id="PTX61621.1"/>
    </source>
</evidence>
<dbReference type="InterPro" id="IPR049943">
    <property type="entry name" value="Ser_HO-MeTrfase-like"/>
</dbReference>
<evidence type="ECO:0000256" key="10">
    <source>
        <dbReference type="PIRSR" id="PIRSR000412-50"/>
    </source>
</evidence>
<dbReference type="RefSeq" id="WP_108114838.1">
    <property type="nucleotide sequence ID" value="NZ_QBKT01000004.1"/>
</dbReference>
<dbReference type="PROSITE" id="PS00096">
    <property type="entry name" value="SHMT"/>
    <property type="match status" value="1"/>
</dbReference>
<comment type="subunit">
    <text evidence="4 9">Homodimer.</text>
</comment>
<dbReference type="InterPro" id="IPR015421">
    <property type="entry name" value="PyrdxlP-dep_Trfase_major"/>
</dbReference>
<evidence type="ECO:0000313" key="13">
    <source>
        <dbReference type="Proteomes" id="UP000244090"/>
    </source>
</evidence>
<dbReference type="AlphaFoldDB" id="A0A2T6BZX1"/>
<dbReference type="EC" id="2.1.2.1" evidence="9"/>
<evidence type="ECO:0000256" key="6">
    <source>
        <dbReference type="ARBA" id="ARBA00022563"/>
    </source>
</evidence>
<comment type="cofactor">
    <cofactor evidence="1 9 10">
        <name>pyridoxal 5'-phosphate</name>
        <dbReference type="ChEBI" id="CHEBI:597326"/>
    </cofactor>
</comment>
<dbReference type="FunFam" id="3.40.640.10:FF:000001">
    <property type="entry name" value="Serine hydroxymethyltransferase"/>
    <property type="match status" value="1"/>
</dbReference>
<reference evidence="12 13" key="1">
    <citation type="submission" date="2018-04" db="EMBL/GenBank/DDBJ databases">
        <title>Genomic Encyclopedia of Archaeal and Bacterial Type Strains, Phase II (KMG-II): from individual species to whole genera.</title>
        <authorList>
            <person name="Goeker M."/>
        </authorList>
    </citation>
    <scope>NUCLEOTIDE SEQUENCE [LARGE SCALE GENOMIC DNA]</scope>
    <source>
        <strain evidence="12 13">DSM 25731</strain>
    </source>
</reference>
<dbReference type="HAMAP" id="MF_00051">
    <property type="entry name" value="SHMT"/>
    <property type="match status" value="1"/>
</dbReference>
<keyword evidence="13" id="KW-1185">Reference proteome</keyword>
<dbReference type="CDD" id="cd00378">
    <property type="entry name" value="SHMT"/>
    <property type="match status" value="1"/>
</dbReference>
<evidence type="ECO:0000256" key="8">
    <source>
        <dbReference type="ARBA" id="ARBA00022898"/>
    </source>
</evidence>
<dbReference type="GO" id="GO:0030170">
    <property type="term" value="F:pyridoxal phosphate binding"/>
    <property type="evidence" value="ECO:0007669"/>
    <property type="project" value="UniProtKB-UniRule"/>
</dbReference>
<dbReference type="NCBIfam" id="NF000586">
    <property type="entry name" value="PRK00011.1"/>
    <property type="match status" value="1"/>
</dbReference>
<evidence type="ECO:0000256" key="9">
    <source>
        <dbReference type="HAMAP-Rule" id="MF_00051"/>
    </source>
</evidence>
<gene>
    <name evidence="9" type="primary">glyA</name>
    <name evidence="12" type="ORF">C8N46_104264</name>
</gene>
<dbReference type="SUPFAM" id="SSF53383">
    <property type="entry name" value="PLP-dependent transferases"/>
    <property type="match status" value="1"/>
</dbReference>
<evidence type="ECO:0000256" key="5">
    <source>
        <dbReference type="ARBA" id="ARBA00022490"/>
    </source>
</evidence>
<dbReference type="UniPathway" id="UPA00288">
    <property type="reaction ID" value="UER01023"/>
</dbReference>
<comment type="function">
    <text evidence="9">Catalyzes the reversible interconversion of serine and glycine with tetrahydrofolate (THF) serving as the one-carbon carrier. This reaction serves as the major source of one-carbon groups required for the biosynthesis of purines, thymidylate, methionine, and other important biomolecules. Also exhibits THF-independent aldolase activity toward beta-hydroxyamino acids, producing glycine and aldehydes, via a retro-aldol mechanism.</text>
</comment>
<comment type="subcellular location">
    <subcellularLocation>
        <location evidence="2 9">Cytoplasm</location>
    </subcellularLocation>
</comment>
<dbReference type="PIRSF" id="PIRSF000412">
    <property type="entry name" value="SHMT"/>
    <property type="match status" value="1"/>
</dbReference>
<comment type="pathway">
    <text evidence="9">One-carbon metabolism; tetrahydrofolate interconversion.</text>
</comment>
<dbReference type="InterPro" id="IPR015422">
    <property type="entry name" value="PyrdxlP-dep_Trfase_small"/>
</dbReference>
<keyword evidence="7 9" id="KW-0808">Transferase</keyword>
<evidence type="ECO:0000259" key="11">
    <source>
        <dbReference type="Pfam" id="PF00464"/>
    </source>
</evidence>
<feature type="domain" description="Serine hydroxymethyltransferase-like" evidence="11">
    <location>
        <begin position="2"/>
        <end position="392"/>
    </location>
</feature>
<keyword evidence="5 9" id="KW-0963">Cytoplasm</keyword>
<dbReference type="Pfam" id="PF00464">
    <property type="entry name" value="SHMT"/>
    <property type="match status" value="1"/>
</dbReference>
<dbReference type="GO" id="GO:0032259">
    <property type="term" value="P:methylation"/>
    <property type="evidence" value="ECO:0007669"/>
    <property type="project" value="UniProtKB-KW"/>
</dbReference>
<feature type="binding site" evidence="9">
    <location>
        <position position="113"/>
    </location>
    <ligand>
        <name>(6S)-5,6,7,8-tetrahydrofolate</name>
        <dbReference type="ChEBI" id="CHEBI:57453"/>
    </ligand>
</feature>
<dbReference type="Proteomes" id="UP000244090">
    <property type="component" value="Unassembled WGS sequence"/>
</dbReference>
<comment type="caution">
    <text evidence="12">The sequence shown here is derived from an EMBL/GenBank/DDBJ whole genome shotgun (WGS) entry which is preliminary data.</text>
</comment>
<comment type="similarity">
    <text evidence="3 9">Belongs to the SHMT family.</text>
</comment>
<dbReference type="UniPathway" id="UPA00193"/>
<dbReference type="GO" id="GO:0019264">
    <property type="term" value="P:glycine biosynthetic process from serine"/>
    <property type="evidence" value="ECO:0007669"/>
    <property type="project" value="UniProtKB-UniRule"/>
</dbReference>
<comment type="pathway">
    <text evidence="9">Amino-acid biosynthesis; glycine biosynthesis; glycine from L-serine: step 1/1.</text>
</comment>
<dbReference type="GO" id="GO:0004372">
    <property type="term" value="F:glycine hydroxymethyltransferase activity"/>
    <property type="evidence" value="ECO:0007669"/>
    <property type="project" value="UniProtKB-UniRule"/>
</dbReference>
<dbReference type="InterPro" id="IPR001085">
    <property type="entry name" value="Ser_HO-MeTrfase"/>
</dbReference>